<feature type="chain" id="PRO_5007145185" evidence="3">
    <location>
        <begin position="27"/>
        <end position="3254"/>
    </location>
</feature>
<evidence type="ECO:0000313" key="4">
    <source>
        <dbReference type="EMBL" id="CXI53849.1"/>
    </source>
</evidence>
<feature type="signal peptide" evidence="3">
    <location>
        <begin position="1"/>
        <end position="26"/>
    </location>
</feature>
<feature type="region of interest" description="Disordered" evidence="2">
    <location>
        <begin position="984"/>
        <end position="1022"/>
    </location>
</feature>
<keyword evidence="3" id="KW-0732">Signal</keyword>
<feature type="coiled-coil region" evidence="1">
    <location>
        <begin position="2329"/>
        <end position="2356"/>
    </location>
</feature>
<protein>
    <submittedName>
        <fullName evidence="4">Liver specific protein 1</fullName>
    </submittedName>
</protein>
<evidence type="ECO:0000256" key="1">
    <source>
        <dbReference type="SAM" id="Coils"/>
    </source>
</evidence>
<evidence type="ECO:0000256" key="2">
    <source>
        <dbReference type="SAM" id="MobiDB-lite"/>
    </source>
</evidence>
<feature type="compositionally biased region" description="Polar residues" evidence="2">
    <location>
        <begin position="958"/>
        <end position="970"/>
    </location>
</feature>
<feature type="region of interest" description="Disordered" evidence="2">
    <location>
        <begin position="948"/>
        <end position="970"/>
    </location>
</feature>
<reference evidence="4 5" key="1">
    <citation type="submission" date="2016-02" db="EMBL/GenBank/DDBJ databases">
        <authorList>
            <consortium name="Pathogen Informatics"/>
        </authorList>
    </citation>
    <scope>NUCLEOTIDE SEQUENCE [LARGE SCALE GENOMIC DNA]</scope>
    <source>
        <strain evidence="4 5">K173</strain>
    </source>
</reference>
<feature type="region of interest" description="Disordered" evidence="2">
    <location>
        <begin position="122"/>
        <end position="141"/>
    </location>
</feature>
<gene>
    <name evidence="4" type="primary">LISP1</name>
    <name evidence="4" type="ORF">PBK173_000249700</name>
</gene>
<feature type="region of interest" description="Disordered" evidence="2">
    <location>
        <begin position="739"/>
        <end position="767"/>
    </location>
</feature>
<accession>A0A113RV19</accession>
<dbReference type="Proteomes" id="UP000069549">
    <property type="component" value="Chromosome 10"/>
</dbReference>
<evidence type="ECO:0000256" key="3">
    <source>
        <dbReference type="SAM" id="SignalP"/>
    </source>
</evidence>
<dbReference type="VEuPathDB" id="PlasmoDB:PBANKA_1024600"/>
<feature type="compositionally biased region" description="Basic and acidic residues" evidence="2">
    <location>
        <begin position="745"/>
        <end position="760"/>
    </location>
</feature>
<organism evidence="4 5">
    <name type="scientific">Plasmodium berghei</name>
    <dbReference type="NCBI Taxonomy" id="5821"/>
    <lineage>
        <taxon>Eukaryota</taxon>
        <taxon>Sar</taxon>
        <taxon>Alveolata</taxon>
        <taxon>Apicomplexa</taxon>
        <taxon>Aconoidasida</taxon>
        <taxon>Haemosporida</taxon>
        <taxon>Plasmodiidae</taxon>
        <taxon>Plasmodium</taxon>
        <taxon>Plasmodium (Vinckeia)</taxon>
    </lineage>
</organism>
<proteinExistence type="predicted"/>
<feature type="compositionally biased region" description="Basic and acidic residues" evidence="2">
    <location>
        <begin position="994"/>
        <end position="1016"/>
    </location>
</feature>
<dbReference type="EMBL" id="LT160030">
    <property type="protein sequence ID" value="CXI53849.1"/>
    <property type="molecule type" value="Genomic_DNA"/>
</dbReference>
<sequence>MYMKNMKRILAYSLFFLYILRNNVLSKKNREYNLLGNAHKSDNIVNRLQVITEGKYRDVLSEVNKPLLSIIENNESVSLDILLSTIKLLDDKNKETDDLSKKKEIEQTIIYIKNAIKNHLGNVENNEENDGNDKNDITKTKSNKSNLMLKLDNYYMKRDLENLKKKSNDIALRKNNLGKKFKKFSTSSESLLFGAPGDLNLSDDSVKELNNMVSIKILRQRNYKDNMSFTMESPPETFNKLVDLYTPLLDFNLDSLEKYKNNEIKYYTDSKSEIFYLLRDNMDLGKFFLKLPISKMPNAKPNDNISESSDADNKIYTYVNNNLEKDKNAKEYSLGAYNTNPVYTYSRKKKKIPINKKNENSESASRVSHLFQKKMDRTYLNKPQKYYNHQNGLIHKNISNEYNSQFINSNNENETYYKKDNNNILFEIIIKSHLLTNNDVCKKIIIIKKGDGNDSIENNMSEDARIIYDKDFSKNCIQYSKKNDELYYVIPLIHFNVPSKSMRCLSCDDYEKHIHNKCPFNENFVHLTYDNKCIVCMPSSAINNCLINSQKVNVDSSKGCCNCTSHFPPNNKFHIFKYVFPSYKYMHRVRDTHNGNNCNCESFIYFGHGYPNFKVRNMNKHRDKRVYEIIHKQMESKYKLYNRHSNEYQVGEGTIENDVDECMFFGCIHDEDYNEFDDYNIKTRETIKLSSSIFDPINLKKNNSDYAYDDEETIENVNKEGYIKNDRKQILDIKNLYENAGNNPENEKNEENRDIVKGSDDSDNYDNEISQEANNIEYFKKLYYDILNNNNDDESDESDESDDDDNDYYDGIIDNFYSLRFLYKTRIFTKKKTVINAYIKTNKISADDNKKNILFLFKKLFNNVFKDVRYKIKDSAVSLFPVITDSSIIGFDVDFGRIQAQYAGCINMLRYSVFDTQNMAIYFITPDKKYILLEDVIKEINEGNENYHYNEDIEENSNKNNETFDNENGSHSIFENLESELDNEYNKTDQPSTQDKKQEIGDKENAHEPSKDDHSKNNGKGSLVELNKDHEEKHELLDTILKEFNNEREKTPAQNELSKVLSKYGDLLSKEDLKEIKNNHKNVDVNKGNEENGNTIEIIIKKSSKDDEVNGKTNDKDNIVNESNDQSEFITIDQNGCEIINETLRKYMDKYFRVHNIPIHYIENNNISKKEIHITSDIDYDLDTLKSSILAISNTNGKSIDDFKLFLIPNDIEKYDPNKLEDIPSSIRTANDLYNYIKTMNMKILIASVHDGSGISIEPQIFNYLYESNNDTPYIESALDVKEGKEDTNIELELNKSQYDDKENLRNSSILEKQELSNALLENEIYDTTKKEIKPDKIMKNGIEDTNLRGKISGCSEDSSISSNSTEAKTIENNSYHKDEEETFFENDNQYTTPNNYNKIDIYIDNTDRKINVLNGLIFKNYTLKSFIMDIMNKIIHVPSNFIDLKSYKKGISPFDIFDCLEYYSYNIKSNIISALFFEKNIKLLDILKNLNSKNEYLLIKNKHSEYCSGVDNLKYIKIPLTINLKKSKDIYLEFPIFHIDEHYNFVYSKISFMNVPENYTASKLCTAVKNMLNEALEIYELDIIKSLKIYNIIENEWEYIEDNALVHEIKMDNNYLYTLFIHDTFLTKRYYQAMSNLIIDLSNSNIYIKKLDIYIDYNYEPYTLYNIPIHMSFMNLKYLLLYHTNAFLSDSFLNEFFFTYNEKYLQNSSANDINNDSIYNPNSGVDDYIYEEDEPEESISIFSFISSCTRNNNKTYNLFLLNMVNTFYKIKLNSNKMMQPILEDLLKISGKCSNDNIIVEINKSSTKVKNIEVYLGNNSKKIKIKNVPLSLLVWKFVNILLKGSFNISIEDPERLYNLFVIVPKDKDATINRDYYISTKPGYTIEKILKVIGTNNLCLIKAYPEKLTHIKNSTYYYEYAMFSFDLLPKVIDFSNPVGLLSFYVNYKNENKLINITNAPENITPDKLLKTILLDMYSKWQNFPKDEKIKFSLFLNNEEIQNIKDYISSGKEAQLRTFVSLDKKHSYSNNKKKFVEIDKIPETNSIKIQEAELKAMQLYDNVLREILSKGNINYNNISATGYTISINVFDGNAYSPVTIFNIPLSATNKDIIAFLLIKSNHINTKHVVDEFLLLNKESFNLLKTKTIIDQNVVFIGELTGLIDLDRTNLYLVHKPQFNSLDSIFKNVANKNYDFKSEKITALSISEAKGSIIFNIILNQNKKKVFNVTNIPYNMYIIDLLRYIVGYQRKWIYKYVDFYIIKGSEKHVLNDHSGIITYGRTVSEIFTLCKKNDPCTFHIELASNKIEDGINNTIGDNIDALVNRDNNDNQKNNNDTILNELKNKINSEEEDNVDIDLSVLRFEFNAGLYDKNIFGTSTICNIPKSYTVEDVLTHIKNMLKDDCKIRNAENLELEIKIIYNDTYLTIPKELNIEYVINYYFINTPSIVFVTNNDNDDEPFNIIHLILNNTKIDMKNNVFVKKEIPLYVKKNNNLENIKLKNIPLSITEDNLITYIINYLTKNSEVINFMRDNTSICIYPECDPVYIHYENSQLSFIASLSYHIALRNINYITTIESFENFYGNMSHFEFDFYKYSNFNESNISNYNKTDIKELINFDINIHFPATIRTIRIKNFNINMQMEDLFAKIFQSITTNSYKWKDLFTFIGNRSKIDIIEEESDKTEQLIATFKDHLNEGHNLTFIYKPDNNDINNYIIPRISYMPALINFQTKYISISTEISEFENNVTTMYGFPDYLSPSFMLTLLQYNLFKILGKNYLSIYGCSYDSSLCLSESNLLLKNKRFYDENTKNDSSKQAMKFVLKLKKKDSKKVNTINDLVSLELNISCQELKNDEDMEECNDIISSLNASSIFWRNSILGFIANSIIIKDYYNNALTLPYIDYRINEKILIQNILEHINISPYLYKLFELSHIDKKCVSYKKELTNTISHIQCLLSFGLNIYFDIHSTNELNIYNGFDTKDNKSFNITHIYSFPDLYEHNFAEFYIYNDDKTRLLVKNAYKNMKVSSLLSELSKARCRIQELKYDQISSFYKLVYVLDGNKFVDIHPDENVEFIHKLVLKYSQEKFMLKIIKKNHIYNIDIPKNMNLSCYPPLIDLNKNYYQVPISLQINAETFNKLSDESFPRIIVNNVPANAFIISIKEYLVALFKSYIKSIAENSINANFYEFDIDMLIVIYDSTLNKIHKISSNALQSLTVSKFFKTYYNASLVFQMEEIEKFPEYIYDNFINNFSKAVIDFSISIF</sequence>
<keyword evidence="1" id="KW-0175">Coiled coil</keyword>
<evidence type="ECO:0000313" key="5">
    <source>
        <dbReference type="Proteomes" id="UP000069549"/>
    </source>
</evidence>
<name>A0A113RV19_PLABE</name>